<reference evidence="1 2" key="1">
    <citation type="submission" date="2013-08" db="EMBL/GenBank/DDBJ databases">
        <authorList>
            <person name="Stouthamer R."/>
            <person name="Nunney L."/>
        </authorList>
    </citation>
    <scope>NUCLEOTIDE SEQUENCE [LARGE SCALE GENOMIC DNA]</scope>
    <source>
        <strain evidence="2">ann-1</strain>
    </source>
</reference>
<proteinExistence type="predicted"/>
<sequence>MIAYFSAPQVALPLSGITARTATAAGHIGADAGAAAGHPDLGTQAGAAVALAGGLFLGALGAVGV</sequence>
<dbReference type="HOGENOM" id="CLU_2848902_0_0_6"/>
<dbReference type="KEGG" id="xfs:D934_05665"/>
<dbReference type="AlphaFoldDB" id="A0A060HE00"/>
<protein>
    <submittedName>
        <fullName evidence="1">Uncharacterized protein</fullName>
    </submittedName>
</protein>
<dbReference type="PATRIC" id="fig|155920.8.peg.1344"/>
<evidence type="ECO:0000313" key="2">
    <source>
        <dbReference type="Proteomes" id="UP000027215"/>
    </source>
</evidence>
<evidence type="ECO:0000313" key="1">
    <source>
        <dbReference type="EMBL" id="AIC11167.1"/>
    </source>
</evidence>
<gene>
    <name evidence="1" type="ORF">D934_05665</name>
</gene>
<dbReference type="EMBL" id="CP006696">
    <property type="protein sequence ID" value="AIC11167.1"/>
    <property type="molecule type" value="Genomic_DNA"/>
</dbReference>
<dbReference type="Proteomes" id="UP000027215">
    <property type="component" value="Chromosome"/>
</dbReference>
<organism evidence="1 2">
    <name type="scientific">Xylella fastidiosa subsp. sandyi Ann-1</name>
    <dbReference type="NCBI Taxonomy" id="155920"/>
    <lineage>
        <taxon>Bacteria</taxon>
        <taxon>Pseudomonadati</taxon>
        <taxon>Pseudomonadota</taxon>
        <taxon>Gammaproteobacteria</taxon>
        <taxon>Lysobacterales</taxon>
        <taxon>Lysobacteraceae</taxon>
        <taxon>Xylella</taxon>
    </lineage>
</organism>
<name>A0A060HE00_XYLFS</name>
<accession>A0A060HE00</accession>